<dbReference type="AlphaFoldDB" id="A0A2I1CBW7"/>
<dbReference type="VEuPathDB" id="FungiDB:P174DRAFT_449620"/>
<name>A0A2I1CBW7_ASPN1</name>
<dbReference type="RefSeq" id="XP_024683724.1">
    <property type="nucleotide sequence ID" value="XM_024828860.1"/>
</dbReference>
<dbReference type="GeneID" id="36536186"/>
<keyword evidence="3" id="KW-1185">Reference proteome</keyword>
<dbReference type="STRING" id="1392255.A0A2I1CBW7"/>
<reference evidence="3" key="1">
    <citation type="journal article" date="2018" name="Proc. Natl. Acad. Sci. U.S.A.">
        <title>Linking secondary metabolites to gene clusters through genome sequencing of six diverse Aspergillus species.</title>
        <authorList>
            <person name="Kaerboelling I."/>
            <person name="Vesth T.C."/>
            <person name="Frisvad J.C."/>
            <person name="Nybo J.L."/>
            <person name="Theobald S."/>
            <person name="Kuo A."/>
            <person name="Bowyer P."/>
            <person name="Matsuda Y."/>
            <person name="Mondo S."/>
            <person name="Lyhne E.K."/>
            <person name="Kogle M.E."/>
            <person name="Clum A."/>
            <person name="Lipzen A."/>
            <person name="Salamov A."/>
            <person name="Ngan C.Y."/>
            <person name="Daum C."/>
            <person name="Chiniquy J."/>
            <person name="Barry K."/>
            <person name="LaButti K."/>
            <person name="Haridas S."/>
            <person name="Simmons B.A."/>
            <person name="Magnuson J.K."/>
            <person name="Mortensen U.H."/>
            <person name="Larsen T.O."/>
            <person name="Grigoriev I.V."/>
            <person name="Baker S.E."/>
            <person name="Andersen M.R."/>
        </authorList>
    </citation>
    <scope>NUCLEOTIDE SEQUENCE [LARGE SCALE GENOMIC DNA]</scope>
    <source>
        <strain evidence="3">IBT 16806</strain>
    </source>
</reference>
<dbReference type="Proteomes" id="UP000234474">
    <property type="component" value="Unassembled WGS sequence"/>
</dbReference>
<comment type="caution">
    <text evidence="2">The sequence shown here is derived from an EMBL/GenBank/DDBJ whole genome shotgun (WGS) entry which is preliminary data.</text>
</comment>
<accession>A0A2I1CBW7</accession>
<evidence type="ECO:0000313" key="2">
    <source>
        <dbReference type="EMBL" id="PKX95129.1"/>
    </source>
</evidence>
<feature type="region of interest" description="Disordered" evidence="1">
    <location>
        <begin position="1"/>
        <end position="21"/>
    </location>
</feature>
<sequence length="119" mass="12853">MPVSRVNGRGPGNDGLTSSPSASPLLLGQRLHLLGYYSQSHLAPAALTTFLRPGITTCAPRKSLYLESTFNDQRNPAVVNRVPVAEATYPHLMSADVHTGVLHPQSYASNYCDRLAVHL</sequence>
<gene>
    <name evidence="2" type="ORF">P174DRAFT_449620</name>
</gene>
<protein>
    <submittedName>
        <fullName evidence="2">Uncharacterized protein</fullName>
    </submittedName>
</protein>
<evidence type="ECO:0000256" key="1">
    <source>
        <dbReference type="SAM" id="MobiDB-lite"/>
    </source>
</evidence>
<dbReference type="EMBL" id="MSZS01000003">
    <property type="protein sequence ID" value="PKX95129.1"/>
    <property type="molecule type" value="Genomic_DNA"/>
</dbReference>
<proteinExistence type="predicted"/>
<organism evidence="2 3">
    <name type="scientific">Aspergillus novofumigatus (strain IBT 16806)</name>
    <dbReference type="NCBI Taxonomy" id="1392255"/>
    <lineage>
        <taxon>Eukaryota</taxon>
        <taxon>Fungi</taxon>
        <taxon>Dikarya</taxon>
        <taxon>Ascomycota</taxon>
        <taxon>Pezizomycotina</taxon>
        <taxon>Eurotiomycetes</taxon>
        <taxon>Eurotiomycetidae</taxon>
        <taxon>Eurotiales</taxon>
        <taxon>Aspergillaceae</taxon>
        <taxon>Aspergillus</taxon>
        <taxon>Aspergillus subgen. Fumigati</taxon>
    </lineage>
</organism>
<evidence type="ECO:0000313" key="3">
    <source>
        <dbReference type="Proteomes" id="UP000234474"/>
    </source>
</evidence>